<dbReference type="RefSeq" id="WP_317796654.1">
    <property type="nucleotide sequence ID" value="NZ_AP028461.1"/>
</dbReference>
<proteinExistence type="predicted"/>
<protein>
    <submittedName>
        <fullName evidence="1">Aminoglycoside phosphotransferase</fullName>
    </submittedName>
</protein>
<accession>A0ABW4AVU1</accession>
<dbReference type="SUPFAM" id="SSF56112">
    <property type="entry name" value="Protein kinase-like (PK-like)"/>
    <property type="match status" value="1"/>
</dbReference>
<dbReference type="InterPro" id="IPR011009">
    <property type="entry name" value="Kinase-like_dom_sf"/>
</dbReference>
<comment type="caution">
    <text evidence="1">The sequence shown here is derived from an EMBL/GenBank/DDBJ whole genome shotgun (WGS) entry which is preliminary data.</text>
</comment>
<organism evidence="1 2">
    <name type="scientific">Actinoplanes sichuanensis</name>
    <dbReference type="NCBI Taxonomy" id="512349"/>
    <lineage>
        <taxon>Bacteria</taxon>
        <taxon>Bacillati</taxon>
        <taxon>Actinomycetota</taxon>
        <taxon>Actinomycetes</taxon>
        <taxon>Micromonosporales</taxon>
        <taxon>Micromonosporaceae</taxon>
        <taxon>Actinoplanes</taxon>
    </lineage>
</organism>
<reference evidence="2" key="1">
    <citation type="journal article" date="2019" name="Int. J. Syst. Evol. Microbiol.">
        <title>The Global Catalogue of Microorganisms (GCM) 10K type strain sequencing project: providing services to taxonomists for standard genome sequencing and annotation.</title>
        <authorList>
            <consortium name="The Broad Institute Genomics Platform"/>
            <consortium name="The Broad Institute Genome Sequencing Center for Infectious Disease"/>
            <person name="Wu L."/>
            <person name="Ma J."/>
        </authorList>
    </citation>
    <scope>NUCLEOTIDE SEQUENCE [LARGE SCALE GENOMIC DNA]</scope>
    <source>
        <strain evidence="2">CCM 7526</strain>
    </source>
</reference>
<dbReference type="Proteomes" id="UP001597183">
    <property type="component" value="Unassembled WGS sequence"/>
</dbReference>
<keyword evidence="2" id="KW-1185">Reference proteome</keyword>
<dbReference type="EMBL" id="JBHTMK010000070">
    <property type="protein sequence ID" value="MFD1373692.1"/>
    <property type="molecule type" value="Genomic_DNA"/>
</dbReference>
<sequence length="243" mass="27056">MFVKAAPVGDGLGEAVEAGAVLADAVGDLGPRLLGAVRCEDWRVAAYEVVDGVTVDAWSSADVDQLLRVIDRMRERLEPCPVGGVWPYARDFVPLLGDWATLGVRRPPPVSVPVARLAELEARWMEVLTSGVALHHGDLRRDNVIREPDGRLRIVDWTHMWTAPGWMDLVRLLPDLASAEHDPETVLRRSCWRDTPDEDVNVALAGLAGRAWRDCALPGDQRLRRMQREQAEHLLSWLDTRLG</sequence>
<name>A0ABW4AVU1_9ACTN</name>
<evidence type="ECO:0000313" key="1">
    <source>
        <dbReference type="EMBL" id="MFD1373692.1"/>
    </source>
</evidence>
<evidence type="ECO:0000313" key="2">
    <source>
        <dbReference type="Proteomes" id="UP001597183"/>
    </source>
</evidence>
<gene>
    <name evidence="1" type="ORF">ACFQ5G_50910</name>
</gene>
<dbReference type="Gene3D" id="3.90.1200.10">
    <property type="match status" value="1"/>
</dbReference>